<organism evidence="6">
    <name type="scientific">marine sediment metagenome</name>
    <dbReference type="NCBI Taxonomy" id="412755"/>
    <lineage>
        <taxon>unclassified sequences</taxon>
        <taxon>metagenomes</taxon>
        <taxon>ecological metagenomes</taxon>
    </lineage>
</organism>
<dbReference type="SUPFAM" id="SSF55120">
    <property type="entry name" value="Pseudouridine synthase"/>
    <property type="match status" value="1"/>
</dbReference>
<dbReference type="AlphaFoldDB" id="X0RZ23"/>
<keyword evidence="3" id="KW-0413">Isomerase</keyword>
<dbReference type="PANTHER" id="PTHR13767:SF2">
    <property type="entry name" value="PSEUDOURIDYLATE SYNTHASE TRUB1"/>
    <property type="match status" value="1"/>
</dbReference>
<evidence type="ECO:0000256" key="3">
    <source>
        <dbReference type="ARBA" id="ARBA00023235"/>
    </source>
</evidence>
<evidence type="ECO:0000313" key="6">
    <source>
        <dbReference type="EMBL" id="GAF74079.1"/>
    </source>
</evidence>
<dbReference type="PANTHER" id="PTHR13767">
    <property type="entry name" value="TRNA-PSEUDOURIDINE SYNTHASE"/>
    <property type="match status" value="1"/>
</dbReference>
<gene>
    <name evidence="6" type="ORF">S01H1_08129</name>
</gene>
<evidence type="ECO:0000256" key="2">
    <source>
        <dbReference type="ARBA" id="ARBA00022694"/>
    </source>
</evidence>
<evidence type="ECO:0000259" key="5">
    <source>
        <dbReference type="Pfam" id="PF16198"/>
    </source>
</evidence>
<protein>
    <recommendedName>
        <fullName evidence="1">tRNA pseudouridine(55) synthase</fullName>
        <ecNumber evidence="1">5.4.99.25</ecNumber>
    </recommendedName>
</protein>
<dbReference type="GO" id="GO:0160148">
    <property type="term" value="F:tRNA pseudouridine(55) synthase activity"/>
    <property type="evidence" value="ECO:0007669"/>
    <property type="project" value="UniProtKB-EC"/>
</dbReference>
<dbReference type="InterPro" id="IPR002501">
    <property type="entry name" value="PsdUridine_synth_N"/>
</dbReference>
<dbReference type="InterPro" id="IPR020103">
    <property type="entry name" value="PsdUridine_synth_cat_dom_sf"/>
</dbReference>
<name>X0RZ23_9ZZZZ</name>
<dbReference type="Pfam" id="PF01509">
    <property type="entry name" value="TruB_N"/>
    <property type="match status" value="1"/>
</dbReference>
<accession>X0RZ23</accession>
<dbReference type="Pfam" id="PF16198">
    <property type="entry name" value="TruB_C_2"/>
    <property type="match status" value="1"/>
</dbReference>
<keyword evidence="2" id="KW-0819">tRNA processing</keyword>
<feature type="non-terminal residue" evidence="6">
    <location>
        <position position="1"/>
    </location>
</feature>
<reference evidence="6" key="1">
    <citation type="journal article" date="2014" name="Front. Microbiol.">
        <title>High frequency of phylogenetically diverse reductive dehalogenase-homologous genes in deep subseafloor sedimentary metagenomes.</title>
        <authorList>
            <person name="Kawai M."/>
            <person name="Futagami T."/>
            <person name="Toyoda A."/>
            <person name="Takaki Y."/>
            <person name="Nishi S."/>
            <person name="Hori S."/>
            <person name="Arai W."/>
            <person name="Tsubouchi T."/>
            <person name="Morono Y."/>
            <person name="Uchiyama I."/>
            <person name="Ito T."/>
            <person name="Fujiyama A."/>
            <person name="Inagaki F."/>
            <person name="Takami H."/>
        </authorList>
    </citation>
    <scope>NUCLEOTIDE SEQUENCE</scope>
    <source>
        <strain evidence="6">Expedition CK06-06</strain>
    </source>
</reference>
<feature type="domain" description="Pseudouridine synthase II N-terminal" evidence="4">
    <location>
        <begin position="2"/>
        <end position="78"/>
    </location>
</feature>
<sequence length="130" mass="15049">LAREDIKKVFSQFKGKKKQLPPMFSAVRYKGRKLYELARKGKVVERTPRSIEIYKLEISCIELPYVSFRAVCSKGTYIRQLCSDIGDKLGCGAYMHYLRRIRSGRFSISDAVTLKELGNMDRGSLRRYIT</sequence>
<evidence type="ECO:0000259" key="4">
    <source>
        <dbReference type="Pfam" id="PF01509"/>
    </source>
</evidence>
<proteinExistence type="predicted"/>
<dbReference type="EC" id="5.4.99.25" evidence="1"/>
<evidence type="ECO:0000256" key="1">
    <source>
        <dbReference type="ARBA" id="ARBA00012787"/>
    </source>
</evidence>
<dbReference type="InterPro" id="IPR032819">
    <property type="entry name" value="TruB_C"/>
</dbReference>
<dbReference type="GO" id="GO:0006400">
    <property type="term" value="P:tRNA modification"/>
    <property type="evidence" value="ECO:0007669"/>
    <property type="project" value="TreeGrafter"/>
</dbReference>
<feature type="domain" description="tRNA pseudouridylate synthase B C-terminal" evidence="5">
    <location>
        <begin position="79"/>
        <end position="128"/>
    </location>
</feature>
<dbReference type="GO" id="GO:0003723">
    <property type="term" value="F:RNA binding"/>
    <property type="evidence" value="ECO:0007669"/>
    <property type="project" value="InterPro"/>
</dbReference>
<dbReference type="Gene3D" id="3.30.2350.10">
    <property type="entry name" value="Pseudouridine synthase"/>
    <property type="match status" value="1"/>
</dbReference>
<dbReference type="EMBL" id="BARS01004169">
    <property type="protein sequence ID" value="GAF74079.1"/>
    <property type="molecule type" value="Genomic_DNA"/>
</dbReference>
<dbReference type="InterPro" id="IPR014780">
    <property type="entry name" value="tRNA_psdUridine_synth_TruB"/>
</dbReference>
<dbReference type="GO" id="GO:1990481">
    <property type="term" value="P:mRNA pseudouridine synthesis"/>
    <property type="evidence" value="ECO:0007669"/>
    <property type="project" value="TreeGrafter"/>
</dbReference>
<comment type="caution">
    <text evidence="6">The sequence shown here is derived from an EMBL/GenBank/DDBJ whole genome shotgun (WGS) entry which is preliminary data.</text>
</comment>